<feature type="compositionally biased region" description="Basic and acidic residues" evidence="1">
    <location>
        <begin position="175"/>
        <end position="187"/>
    </location>
</feature>
<name>A0A5C6G5H6_METRR</name>
<evidence type="ECO:0000256" key="1">
    <source>
        <dbReference type="SAM" id="MobiDB-lite"/>
    </source>
</evidence>
<feature type="compositionally biased region" description="Polar residues" evidence="1">
    <location>
        <begin position="389"/>
        <end position="403"/>
    </location>
</feature>
<sequence length="425" mass="42511">MTNPSPFGAPSNSPLYDNGTNFPCKNADYSSIKTMNEYAQGSKQKLKFRGSVVHGGGSCQVSVTTDQKPSKNSVWKVIKSIEGGCPAKDIHDNIHPPDENMPTPFEYDFTIPKDLAAGKYVIAWTWFNNIGNREMYMNCGPLTVTGSGGSKGFMDTLPNMFVANIGNGCGTLPETDVKFPDPGKDLDQFGQKTPQALKGPTGACASAGPRPTGGSQPSGASGAGGAPQPTSAPESTAAAGDSSAAAPPVASGMSSAAAPPVASGMSSAAAPPAASGTIPGGVFVTTGSDSPPAPTGAAGGLSSMPAPTGIAGGLSSMPAPTSADAPPAASSQESAPPAPTGANSTAPDASGTCKDSGGFAAGSACNSEGTWNCIGGTSFQRCAGGKWSAPQNVASGTKCTPGQSADIKINVIQLNERRHRRSPRP</sequence>
<feature type="compositionally biased region" description="Low complexity" evidence="1">
    <location>
        <begin position="212"/>
        <end position="276"/>
    </location>
</feature>
<comment type="caution">
    <text evidence="2">The sequence shown here is derived from an EMBL/GenBank/DDBJ whole genome shotgun (WGS) entry which is preliminary data.</text>
</comment>
<reference evidence="3" key="1">
    <citation type="submission" date="2018-12" db="EMBL/GenBank/DDBJ databases">
        <title>The complete genome of Metarhizium rileyi, a key fungal pathogen of Lepidoptera.</title>
        <authorList>
            <person name="Binneck E."/>
            <person name="Lastra C.C.L."/>
            <person name="Sosa-Gomez D.R."/>
        </authorList>
    </citation>
    <scope>NUCLEOTIDE SEQUENCE [LARGE SCALE GENOMIC DNA]</scope>
    <source>
        <strain evidence="3">Cep018-CH2</strain>
    </source>
</reference>
<feature type="region of interest" description="Disordered" evidence="1">
    <location>
        <begin position="174"/>
        <end position="350"/>
    </location>
</feature>
<dbReference type="EMBL" id="SBHS01000043">
    <property type="protein sequence ID" value="TWU71521.1"/>
    <property type="molecule type" value="Genomic_DNA"/>
</dbReference>
<protein>
    <recommendedName>
        <fullName evidence="4">Chitin-binding, domain 3</fullName>
    </recommendedName>
</protein>
<dbReference type="AlphaFoldDB" id="A0A5C6G5H6"/>
<dbReference type="PANTHER" id="PTHR36182">
    <property type="entry name" value="PROTEIN, PUTATIVE (AFU_ORTHOLOGUE AFUA_6G10930)-RELATED"/>
    <property type="match status" value="1"/>
</dbReference>
<dbReference type="Proteomes" id="UP000317257">
    <property type="component" value="Unassembled WGS sequence"/>
</dbReference>
<feature type="region of interest" description="Disordered" evidence="1">
    <location>
        <begin position="384"/>
        <end position="403"/>
    </location>
</feature>
<proteinExistence type="predicted"/>
<feature type="compositionally biased region" description="Low complexity" evidence="1">
    <location>
        <begin position="315"/>
        <end position="335"/>
    </location>
</feature>
<organism evidence="2 3">
    <name type="scientific">Metarhizium rileyi (strain RCEF 4871)</name>
    <name type="common">Nomuraea rileyi</name>
    <dbReference type="NCBI Taxonomy" id="1649241"/>
    <lineage>
        <taxon>Eukaryota</taxon>
        <taxon>Fungi</taxon>
        <taxon>Dikarya</taxon>
        <taxon>Ascomycota</taxon>
        <taxon>Pezizomycotina</taxon>
        <taxon>Sordariomycetes</taxon>
        <taxon>Hypocreomycetidae</taxon>
        <taxon>Hypocreales</taxon>
        <taxon>Clavicipitaceae</taxon>
        <taxon>Metarhizium</taxon>
    </lineage>
</organism>
<evidence type="ECO:0008006" key="4">
    <source>
        <dbReference type="Google" id="ProtNLM"/>
    </source>
</evidence>
<evidence type="ECO:0000313" key="3">
    <source>
        <dbReference type="Proteomes" id="UP000317257"/>
    </source>
</evidence>
<dbReference type="Gene3D" id="2.70.50.70">
    <property type="match status" value="1"/>
</dbReference>
<gene>
    <name evidence="2" type="ORF">ED733_003026</name>
</gene>
<dbReference type="PANTHER" id="PTHR36182:SF2">
    <property type="entry name" value="LYTIC POLYSACCHARIDE MONOOXYGENASE"/>
    <property type="match status" value="1"/>
</dbReference>
<accession>A0A5C6G5H6</accession>
<evidence type="ECO:0000313" key="2">
    <source>
        <dbReference type="EMBL" id="TWU71521.1"/>
    </source>
</evidence>